<dbReference type="GO" id="GO:0016301">
    <property type="term" value="F:kinase activity"/>
    <property type="evidence" value="ECO:0007669"/>
    <property type="project" value="UniProtKB-KW"/>
</dbReference>
<accession>A0A173TKI7</accession>
<dbReference type="AlphaFoldDB" id="A0A173TKI7"/>
<dbReference type="Gene3D" id="3.40.50.300">
    <property type="entry name" value="P-loop containing nucleotide triphosphate hydrolases"/>
    <property type="match status" value="1"/>
</dbReference>
<dbReference type="Pfam" id="PF13189">
    <property type="entry name" value="Cytidylate_kin2"/>
    <property type="match status" value="1"/>
</dbReference>
<keyword evidence="1" id="KW-0418">Kinase</keyword>
<protein>
    <submittedName>
        <fullName evidence="1">Cytidylate kinase</fullName>
    </submittedName>
</protein>
<evidence type="ECO:0000313" key="1">
    <source>
        <dbReference type="EMBL" id="CUN02517.1"/>
    </source>
</evidence>
<reference evidence="1 2" key="1">
    <citation type="submission" date="2015-09" db="EMBL/GenBank/DDBJ databases">
        <authorList>
            <consortium name="Pathogen Informatics"/>
        </authorList>
    </citation>
    <scope>NUCLEOTIDE SEQUENCE [LARGE SCALE GENOMIC DNA]</scope>
    <source>
        <strain evidence="1 2">2789STDY5834961</strain>
    </source>
</reference>
<keyword evidence="1" id="KW-0808">Transferase</keyword>
<dbReference type="RefSeq" id="WP_055214258.1">
    <property type="nucleotide sequence ID" value="NZ_CYXO01000008.1"/>
</dbReference>
<gene>
    <name evidence="1" type="ORF">ERS852573_01597</name>
</gene>
<proteinExistence type="predicted"/>
<dbReference type="InterPro" id="IPR027417">
    <property type="entry name" value="P-loop_NTPase"/>
</dbReference>
<sequence length="140" mass="16032">MHSLTAASIRSAGVAEDVTDMRMFEEQTKIIQALAKQAPGVFLGRCANFVLGGQPHSYSFFVYADDEYREKEGKEYYKGQTLNELKLRDIQRNEYYQRFTGMKRDDPKHYDMVVNVLKTGVDGAVKMILDYVEQKESGSK</sequence>
<dbReference type="Proteomes" id="UP000095597">
    <property type="component" value="Unassembled WGS sequence"/>
</dbReference>
<dbReference type="EMBL" id="CYXO01000008">
    <property type="protein sequence ID" value="CUN02517.1"/>
    <property type="molecule type" value="Genomic_DNA"/>
</dbReference>
<name>A0A173TKI7_9FIRM</name>
<organism evidence="1 2">
    <name type="scientific">Dorea longicatena</name>
    <dbReference type="NCBI Taxonomy" id="88431"/>
    <lineage>
        <taxon>Bacteria</taxon>
        <taxon>Bacillati</taxon>
        <taxon>Bacillota</taxon>
        <taxon>Clostridia</taxon>
        <taxon>Lachnospirales</taxon>
        <taxon>Lachnospiraceae</taxon>
        <taxon>Dorea</taxon>
    </lineage>
</organism>
<evidence type="ECO:0000313" key="2">
    <source>
        <dbReference type="Proteomes" id="UP000095597"/>
    </source>
</evidence>